<keyword evidence="2" id="KW-1185">Reference proteome</keyword>
<protein>
    <recommendedName>
        <fullName evidence="3">C1q domain-containing protein</fullName>
    </recommendedName>
</protein>
<proteinExistence type="predicted"/>
<dbReference type="EMBL" id="SOQW01000002">
    <property type="protein sequence ID" value="TDX93328.1"/>
    <property type="molecule type" value="Genomic_DNA"/>
</dbReference>
<evidence type="ECO:0000313" key="1">
    <source>
        <dbReference type="EMBL" id="TDX93328.1"/>
    </source>
</evidence>
<gene>
    <name evidence="1" type="ORF">BCF50_2289</name>
</gene>
<evidence type="ECO:0008006" key="3">
    <source>
        <dbReference type="Google" id="ProtNLM"/>
    </source>
</evidence>
<reference evidence="1 2" key="1">
    <citation type="submission" date="2019-03" db="EMBL/GenBank/DDBJ databases">
        <title>Genomic Encyclopedia of Archaeal and Bacterial Type Strains, Phase II (KMG-II): from individual species to whole genera.</title>
        <authorList>
            <person name="Goeker M."/>
        </authorList>
    </citation>
    <scope>NUCLEOTIDE SEQUENCE [LARGE SCALE GENOMIC DNA]</scope>
    <source>
        <strain evidence="1 2">DSM 15235</strain>
    </source>
</reference>
<dbReference type="Proteomes" id="UP000295709">
    <property type="component" value="Unassembled WGS sequence"/>
</dbReference>
<name>A0ABY2FWF3_9FLAO</name>
<comment type="caution">
    <text evidence="1">The sequence shown here is derived from an EMBL/GenBank/DDBJ whole genome shotgun (WGS) entry which is preliminary data.</text>
</comment>
<accession>A0ABY2FWF3</accession>
<evidence type="ECO:0000313" key="2">
    <source>
        <dbReference type="Proteomes" id="UP000295709"/>
    </source>
</evidence>
<dbReference type="RefSeq" id="WP_134197435.1">
    <property type="nucleotide sequence ID" value="NZ_RJTX01000002.1"/>
</dbReference>
<sequence>MKKIIFIGLILASAESFGQYGINTATPSATFDMVSKGNTAATKAFEINDSSGQELLKISDNGNLGVNIGNSLPTNVLHVKADIKHENLPVLLPPYSPLGVDASGAAKVQIAGTKYFYYKRTTSFGNFTLSNVNTYTNVPFTNGTDVKGNTTGFGFGTDASATVNGQSVSNVSYLTIPEPGVYLFEMYQTAYCTGSPTSSSNTGQIALNTVFATAGTSGTTYTTNTIFRDYIVARRSVGGAVNSASYAYANPQKLIVAYQSTSQNEKVALFINYVGGDSYNTQTCQMNMPNNSDNYGYLIVTKL</sequence>
<organism evidence="1 2">
    <name type="scientific">Chryseobacterium daecheongense</name>
    <dbReference type="NCBI Taxonomy" id="192389"/>
    <lineage>
        <taxon>Bacteria</taxon>
        <taxon>Pseudomonadati</taxon>
        <taxon>Bacteroidota</taxon>
        <taxon>Flavobacteriia</taxon>
        <taxon>Flavobacteriales</taxon>
        <taxon>Weeksellaceae</taxon>
        <taxon>Chryseobacterium group</taxon>
        <taxon>Chryseobacterium</taxon>
    </lineage>
</organism>